<proteinExistence type="predicted"/>
<name>A0A5C6ZXU0_9FLAO</name>
<dbReference type="RefSeq" id="WP_146929505.1">
    <property type="nucleotide sequence ID" value="NZ_CBCSHZ010000001.1"/>
</dbReference>
<reference evidence="1 2" key="1">
    <citation type="submission" date="2019-08" db="EMBL/GenBank/DDBJ databases">
        <title>Genome sequence of Gillisia hiemivivida IC154 (type strain).</title>
        <authorList>
            <person name="Bowman J.P."/>
        </authorList>
    </citation>
    <scope>NUCLEOTIDE SEQUENCE [LARGE SCALE GENOMIC DNA]</scope>
    <source>
        <strain evidence="1 2">IC154</strain>
    </source>
</reference>
<evidence type="ECO:0000313" key="1">
    <source>
        <dbReference type="EMBL" id="TXD95184.1"/>
    </source>
</evidence>
<gene>
    <name evidence="1" type="ORF">ES724_03255</name>
</gene>
<accession>A0A5C6ZXU0</accession>
<dbReference type="EMBL" id="VORY01000002">
    <property type="protein sequence ID" value="TXD95184.1"/>
    <property type="molecule type" value="Genomic_DNA"/>
</dbReference>
<comment type="caution">
    <text evidence="1">The sequence shown here is derived from an EMBL/GenBank/DDBJ whole genome shotgun (WGS) entry which is preliminary data.</text>
</comment>
<organism evidence="1 2">
    <name type="scientific">Gillisia hiemivivida</name>
    <dbReference type="NCBI Taxonomy" id="291190"/>
    <lineage>
        <taxon>Bacteria</taxon>
        <taxon>Pseudomonadati</taxon>
        <taxon>Bacteroidota</taxon>
        <taxon>Flavobacteriia</taxon>
        <taxon>Flavobacteriales</taxon>
        <taxon>Flavobacteriaceae</taxon>
        <taxon>Gillisia</taxon>
    </lineage>
</organism>
<sequence>MSKRLNEENLKALLMDYFNNCPNDLDENIMNFEIGKDEVNIQTEFSINLDFTSKSINIIRQANRYVQLKFVGKKLTQDSFIDTINFNYITGFYCVNFEGLDVDDFLHNCDFYCIDDEYIQIDFQMEYTMNRQEIEYIFKDYKRCD</sequence>
<dbReference type="AlphaFoldDB" id="A0A5C6ZXU0"/>
<evidence type="ECO:0000313" key="2">
    <source>
        <dbReference type="Proteomes" id="UP000321367"/>
    </source>
</evidence>
<keyword evidence="2" id="KW-1185">Reference proteome</keyword>
<dbReference type="Proteomes" id="UP000321367">
    <property type="component" value="Unassembled WGS sequence"/>
</dbReference>
<protein>
    <submittedName>
        <fullName evidence="1">Uncharacterized protein</fullName>
    </submittedName>
</protein>